<dbReference type="KEGG" id="orp:MOP44_17670"/>
<keyword evidence="2" id="KW-1185">Reference proteome</keyword>
<reference evidence="1" key="1">
    <citation type="submission" date="2021-04" db="EMBL/GenBank/DDBJ databases">
        <title>Phylogenetic analysis of Acidobacteriaceae.</title>
        <authorList>
            <person name="Qiu L."/>
            <person name="Zhang Q."/>
        </authorList>
    </citation>
    <scope>NUCLEOTIDE SEQUENCE</scope>
    <source>
        <strain evidence="1">DSM 25168</strain>
    </source>
</reference>
<accession>A0A9J7BKU4</accession>
<dbReference type="EMBL" id="CP093313">
    <property type="protein sequence ID" value="UWZ82394.1"/>
    <property type="molecule type" value="Genomic_DNA"/>
</dbReference>
<gene>
    <name evidence="1" type="ORF">MOP44_17670</name>
</gene>
<sequence>MKAGQRAMTSDLFRLNGAVVRDAAVEAWLSEHDGELGAIARHWFR</sequence>
<name>A0A9J7BKU4_9BACT</name>
<dbReference type="RefSeq" id="WP_260791578.1">
    <property type="nucleotide sequence ID" value="NZ_CP093313.1"/>
</dbReference>
<protein>
    <submittedName>
        <fullName evidence="1">Uncharacterized protein</fullName>
    </submittedName>
</protein>
<dbReference type="AlphaFoldDB" id="A0A9J7BKU4"/>
<organism evidence="1 2">
    <name type="scientific">Occallatibacter riparius</name>
    <dbReference type="NCBI Taxonomy" id="1002689"/>
    <lineage>
        <taxon>Bacteria</taxon>
        <taxon>Pseudomonadati</taxon>
        <taxon>Acidobacteriota</taxon>
        <taxon>Terriglobia</taxon>
        <taxon>Terriglobales</taxon>
        <taxon>Acidobacteriaceae</taxon>
        <taxon>Occallatibacter</taxon>
    </lineage>
</organism>
<evidence type="ECO:0000313" key="2">
    <source>
        <dbReference type="Proteomes" id="UP001059380"/>
    </source>
</evidence>
<dbReference type="Proteomes" id="UP001059380">
    <property type="component" value="Chromosome"/>
</dbReference>
<evidence type="ECO:0000313" key="1">
    <source>
        <dbReference type="EMBL" id="UWZ82394.1"/>
    </source>
</evidence>
<proteinExistence type="predicted"/>